<feature type="signal peptide" evidence="2">
    <location>
        <begin position="1"/>
        <end position="34"/>
    </location>
</feature>
<gene>
    <name evidence="3" type="ORF">SAMN05421753_10912</name>
</gene>
<evidence type="ECO:0000256" key="2">
    <source>
        <dbReference type="SAM" id="SignalP"/>
    </source>
</evidence>
<proteinExistence type="predicted"/>
<feature type="compositionally biased region" description="Low complexity" evidence="1">
    <location>
        <begin position="334"/>
        <end position="344"/>
    </location>
</feature>
<protein>
    <submittedName>
        <fullName evidence="3">Uncharacterized protein</fullName>
    </submittedName>
</protein>
<dbReference type="RefSeq" id="WP_092050661.1">
    <property type="nucleotide sequence ID" value="NZ_FOQD01000009.1"/>
</dbReference>
<dbReference type="EMBL" id="FOQD01000009">
    <property type="protein sequence ID" value="SFI44169.1"/>
    <property type="molecule type" value="Genomic_DNA"/>
</dbReference>
<organism evidence="3 4">
    <name type="scientific">Planctomicrobium piriforme</name>
    <dbReference type="NCBI Taxonomy" id="1576369"/>
    <lineage>
        <taxon>Bacteria</taxon>
        <taxon>Pseudomonadati</taxon>
        <taxon>Planctomycetota</taxon>
        <taxon>Planctomycetia</taxon>
        <taxon>Planctomycetales</taxon>
        <taxon>Planctomycetaceae</taxon>
        <taxon>Planctomicrobium</taxon>
    </lineage>
</organism>
<accession>A0A1I3I8E7</accession>
<keyword evidence="2" id="KW-0732">Signal</keyword>
<dbReference type="AlphaFoldDB" id="A0A1I3I8E7"/>
<feature type="region of interest" description="Disordered" evidence="1">
    <location>
        <begin position="322"/>
        <end position="348"/>
    </location>
</feature>
<dbReference type="Proteomes" id="UP000199518">
    <property type="component" value="Unassembled WGS sequence"/>
</dbReference>
<sequence length="509" mass="55245">MHSIRAAFCPRQFRFSLAVVALCTNLLTMSAAIADDAPQLAQQLPSSVNAIAIVRVGEILQSPRAQREDWAKTADENFLSGAGGIPSWVKNFVIGFNVRTAVPEEVWAAAVATVPTDHTIQMISQRNEMPLEMLGGLQATRGRGNNYLVGISPGVLGIWRPGVRQEVARWAGEIAAKITGPSSDYLMAATANPGQMVFAIDLDHALDPNNTQAMLEMNRQLAATSRAGLQSLLMSLKGVTLSIAVAEKTTAQVHIDFSQPVGNNGQAVKDFLLEVLQQMGASIDELDTSSVSASGNSVVLTSDFSDDSLRRMMSLINASPRLMPAKPAAPPTPSTTVTPPTSAPGRAESRAYFRAVDNYLNDLERAKRRATANSRTALWHDNFARKIDDLPTAGVDPDLLNYGSDVASKLRALGRSLQGQAMQINAHENTLVYDVDFTPGWASVNVWGGIGFGESSFNVRSNLQQVRERQAEAVIAGTDQRDQIWTMLRDQRSQVLRTMQQRFGADFPR</sequence>
<evidence type="ECO:0000313" key="3">
    <source>
        <dbReference type="EMBL" id="SFI44169.1"/>
    </source>
</evidence>
<reference evidence="4" key="1">
    <citation type="submission" date="2016-10" db="EMBL/GenBank/DDBJ databases">
        <authorList>
            <person name="Varghese N."/>
            <person name="Submissions S."/>
        </authorList>
    </citation>
    <scope>NUCLEOTIDE SEQUENCE [LARGE SCALE GENOMIC DNA]</scope>
    <source>
        <strain evidence="4">DSM 26348</strain>
    </source>
</reference>
<keyword evidence="4" id="KW-1185">Reference proteome</keyword>
<evidence type="ECO:0000313" key="4">
    <source>
        <dbReference type="Proteomes" id="UP000199518"/>
    </source>
</evidence>
<feature type="chain" id="PRO_5011583774" evidence="2">
    <location>
        <begin position="35"/>
        <end position="509"/>
    </location>
</feature>
<name>A0A1I3I8E7_9PLAN</name>
<evidence type="ECO:0000256" key="1">
    <source>
        <dbReference type="SAM" id="MobiDB-lite"/>
    </source>
</evidence>
<dbReference type="OrthoDB" id="258179at2"/>